<evidence type="ECO:0000313" key="1">
    <source>
        <dbReference type="EMBL" id="ETV83512.1"/>
    </source>
</evidence>
<protein>
    <submittedName>
        <fullName evidence="1">Uncharacterized protein</fullName>
    </submittedName>
</protein>
<sequence>MANTSTILWTLTVRMRSSSTLAVRIVGGSMNIGVPHSSRGVSGVKPHAVLELTSMQDVRVLDCFEVKPSMIMLVSLSDGFSAANSSPSGVFRDVLTLLAVELA</sequence>
<organism evidence="1">
    <name type="scientific">Aphanomyces astaci</name>
    <name type="common">Crayfish plague agent</name>
    <dbReference type="NCBI Taxonomy" id="112090"/>
    <lineage>
        <taxon>Eukaryota</taxon>
        <taxon>Sar</taxon>
        <taxon>Stramenopiles</taxon>
        <taxon>Oomycota</taxon>
        <taxon>Saprolegniomycetes</taxon>
        <taxon>Saprolegniales</taxon>
        <taxon>Verrucalvaceae</taxon>
        <taxon>Aphanomyces</taxon>
    </lineage>
</organism>
<dbReference type="VEuPathDB" id="FungiDB:H257_04226"/>
<name>W4GUZ9_APHAT</name>
<gene>
    <name evidence="1" type="ORF">H257_04226</name>
</gene>
<proteinExistence type="predicted"/>
<dbReference type="OrthoDB" id="71638at2759"/>
<dbReference type="GeneID" id="20806222"/>
<dbReference type="EMBL" id="KI913120">
    <property type="protein sequence ID" value="ETV83512.1"/>
    <property type="molecule type" value="Genomic_DNA"/>
</dbReference>
<accession>W4GUZ9</accession>
<dbReference type="RefSeq" id="XP_009826942.1">
    <property type="nucleotide sequence ID" value="XM_009828640.1"/>
</dbReference>
<dbReference type="AlphaFoldDB" id="W4GUZ9"/>
<reference evidence="1" key="1">
    <citation type="submission" date="2013-12" db="EMBL/GenBank/DDBJ databases">
        <title>The Genome Sequence of Aphanomyces astaci APO3.</title>
        <authorList>
            <consortium name="The Broad Institute Genomics Platform"/>
            <person name="Russ C."/>
            <person name="Tyler B."/>
            <person name="van West P."/>
            <person name="Dieguez-Uribeondo J."/>
            <person name="Young S.K."/>
            <person name="Zeng Q."/>
            <person name="Gargeya S."/>
            <person name="Fitzgerald M."/>
            <person name="Abouelleil A."/>
            <person name="Alvarado L."/>
            <person name="Chapman S.B."/>
            <person name="Gainer-Dewar J."/>
            <person name="Goldberg J."/>
            <person name="Griggs A."/>
            <person name="Gujja S."/>
            <person name="Hansen M."/>
            <person name="Howarth C."/>
            <person name="Imamovic A."/>
            <person name="Ireland A."/>
            <person name="Larimer J."/>
            <person name="McCowan C."/>
            <person name="Murphy C."/>
            <person name="Pearson M."/>
            <person name="Poon T.W."/>
            <person name="Priest M."/>
            <person name="Roberts A."/>
            <person name="Saif S."/>
            <person name="Shea T."/>
            <person name="Sykes S."/>
            <person name="Wortman J."/>
            <person name="Nusbaum C."/>
            <person name="Birren B."/>
        </authorList>
    </citation>
    <scope>NUCLEOTIDE SEQUENCE [LARGE SCALE GENOMIC DNA]</scope>
    <source>
        <strain evidence="1">APO3</strain>
    </source>
</reference>